<dbReference type="InterPro" id="IPR007369">
    <property type="entry name" value="Peptidase_A22B_SPP"/>
</dbReference>
<dbReference type="InterPro" id="IPR006639">
    <property type="entry name" value="Preselin/SPP"/>
</dbReference>
<sequence length="413" mass="45726">MSNKDAMRFPMIGSAVLLSLFLLFKFLPKDLVNAVLTAYFVLLGTFAITATLLPFLEAPFSLAVQQRSYGVKGIRIPIFLKEPTDVLATVPELIGGACSLVFCCWYYAQKHWLANNVLGLAFSVQGIEHLSLGSIQTGIILLSGLFFYDIFWVFCTPVMVTVAKSFDAPIKLLFPRVVDEAFGKVPFSMLGLGDVVIPGIFVALVLRYDAKNNFRTNYFRSAFLGYTAGLATTIIVMNVFNAAQPALLYIVPAVLGAVFLHAVVGKDVSSLFAFNESPPKDEESVDENLKASQPAVDREKTCPLLLRVFTKLGGHHRLEDYQHRGQEPADETQIYTWMDASLSELTDLVKEVMPAARRPNARLDFAFVYPDRKGRNVMRQVGSTNSTRVGGDDAKTLRSLNFQTGDYLDVAIY</sequence>
<feature type="transmembrane region" description="Helical" evidence="8">
    <location>
        <begin position="139"/>
        <end position="166"/>
    </location>
</feature>
<accession>A0AAW1P8G2</accession>
<evidence type="ECO:0000256" key="7">
    <source>
        <dbReference type="ARBA" id="ARBA00023136"/>
    </source>
</evidence>
<dbReference type="EMBL" id="JALJOR010000017">
    <property type="protein sequence ID" value="KAK9804922.1"/>
    <property type="molecule type" value="Genomic_DNA"/>
</dbReference>
<dbReference type="GO" id="GO:0098553">
    <property type="term" value="C:lumenal side of endoplasmic reticulum membrane"/>
    <property type="evidence" value="ECO:0007669"/>
    <property type="project" value="TreeGrafter"/>
</dbReference>
<dbReference type="PANTHER" id="PTHR12174">
    <property type="entry name" value="SIGNAL PEPTIDE PEPTIDASE"/>
    <property type="match status" value="1"/>
</dbReference>
<dbReference type="Proteomes" id="UP001489004">
    <property type="component" value="Unassembled WGS sequence"/>
</dbReference>
<evidence type="ECO:0000256" key="3">
    <source>
        <dbReference type="ARBA" id="ARBA00022692"/>
    </source>
</evidence>
<comment type="subcellular location">
    <subcellularLocation>
        <location evidence="1">Endoplasmic reticulum membrane</location>
        <topology evidence="1">Multi-pass membrane protein</topology>
    </subcellularLocation>
</comment>
<organism evidence="9 10">
    <name type="scientific">[Myrmecia] bisecta</name>
    <dbReference type="NCBI Taxonomy" id="41462"/>
    <lineage>
        <taxon>Eukaryota</taxon>
        <taxon>Viridiplantae</taxon>
        <taxon>Chlorophyta</taxon>
        <taxon>core chlorophytes</taxon>
        <taxon>Trebouxiophyceae</taxon>
        <taxon>Trebouxiales</taxon>
        <taxon>Trebouxiaceae</taxon>
        <taxon>Myrmecia</taxon>
    </lineage>
</organism>
<dbReference type="GO" id="GO:0098554">
    <property type="term" value="C:cytoplasmic side of endoplasmic reticulum membrane"/>
    <property type="evidence" value="ECO:0007669"/>
    <property type="project" value="TreeGrafter"/>
</dbReference>
<keyword evidence="4" id="KW-0378">Hydrolase</keyword>
<keyword evidence="5" id="KW-0256">Endoplasmic reticulum</keyword>
<dbReference type="PANTHER" id="PTHR12174:SF23">
    <property type="entry name" value="MINOR HISTOCOMPATIBILITY ANTIGEN H13"/>
    <property type="match status" value="1"/>
</dbReference>
<comment type="caution">
    <text evidence="9">The sequence shown here is derived from an EMBL/GenBank/DDBJ whole genome shotgun (WGS) entry which is preliminary data.</text>
</comment>
<evidence type="ECO:0000256" key="5">
    <source>
        <dbReference type="ARBA" id="ARBA00022824"/>
    </source>
</evidence>
<dbReference type="GO" id="GO:0006465">
    <property type="term" value="P:signal peptide processing"/>
    <property type="evidence" value="ECO:0007669"/>
    <property type="project" value="TreeGrafter"/>
</dbReference>
<dbReference type="InterPro" id="IPR042534">
    <property type="entry name" value="SAP18_sf"/>
</dbReference>
<feature type="transmembrane region" description="Helical" evidence="8">
    <location>
        <begin position="246"/>
        <end position="264"/>
    </location>
</feature>
<keyword evidence="10" id="KW-1185">Reference proteome</keyword>
<dbReference type="GO" id="GO:0033619">
    <property type="term" value="P:membrane protein proteolysis"/>
    <property type="evidence" value="ECO:0007669"/>
    <property type="project" value="TreeGrafter"/>
</dbReference>
<evidence type="ECO:0000256" key="4">
    <source>
        <dbReference type="ARBA" id="ARBA00022801"/>
    </source>
</evidence>
<comment type="similarity">
    <text evidence="2">Belongs to the peptidase A22B family.</text>
</comment>
<feature type="transmembrane region" description="Helical" evidence="8">
    <location>
        <begin position="85"/>
        <end position="108"/>
    </location>
</feature>
<feature type="transmembrane region" description="Helical" evidence="8">
    <location>
        <begin position="38"/>
        <end position="64"/>
    </location>
</feature>
<evidence type="ECO:0008006" key="11">
    <source>
        <dbReference type="Google" id="ProtNLM"/>
    </source>
</evidence>
<dbReference type="GO" id="GO:0042500">
    <property type="term" value="F:aspartic endopeptidase activity, intramembrane cleaving"/>
    <property type="evidence" value="ECO:0007669"/>
    <property type="project" value="InterPro"/>
</dbReference>
<dbReference type="InterPro" id="IPR010516">
    <property type="entry name" value="SAP18"/>
</dbReference>
<evidence type="ECO:0000256" key="2">
    <source>
        <dbReference type="ARBA" id="ARBA00006859"/>
    </source>
</evidence>
<evidence type="ECO:0000313" key="9">
    <source>
        <dbReference type="EMBL" id="KAK9804922.1"/>
    </source>
</evidence>
<keyword evidence="3 8" id="KW-0812">Transmembrane</keyword>
<keyword evidence="6 8" id="KW-1133">Transmembrane helix</keyword>
<evidence type="ECO:0000256" key="1">
    <source>
        <dbReference type="ARBA" id="ARBA00004477"/>
    </source>
</evidence>
<keyword evidence="7 8" id="KW-0472">Membrane</keyword>
<evidence type="ECO:0000256" key="8">
    <source>
        <dbReference type="SAM" id="Phobius"/>
    </source>
</evidence>
<feature type="transmembrane region" description="Helical" evidence="8">
    <location>
        <begin position="186"/>
        <end position="206"/>
    </location>
</feature>
<gene>
    <name evidence="9" type="ORF">WJX72_012184</name>
</gene>
<reference evidence="9 10" key="1">
    <citation type="journal article" date="2024" name="Nat. Commun.">
        <title>Phylogenomics reveals the evolutionary origins of lichenization in chlorophyte algae.</title>
        <authorList>
            <person name="Puginier C."/>
            <person name="Libourel C."/>
            <person name="Otte J."/>
            <person name="Skaloud P."/>
            <person name="Haon M."/>
            <person name="Grisel S."/>
            <person name="Petersen M."/>
            <person name="Berrin J.G."/>
            <person name="Delaux P.M."/>
            <person name="Dal Grande F."/>
            <person name="Keller J."/>
        </authorList>
    </citation>
    <scope>NUCLEOTIDE SEQUENCE [LARGE SCALE GENOMIC DNA]</scope>
    <source>
        <strain evidence="9 10">SAG 2043</strain>
    </source>
</reference>
<evidence type="ECO:0000313" key="10">
    <source>
        <dbReference type="Proteomes" id="UP001489004"/>
    </source>
</evidence>
<dbReference type="Pfam" id="PF04258">
    <property type="entry name" value="Peptidase_A22B"/>
    <property type="match status" value="1"/>
</dbReference>
<feature type="transmembrane region" description="Helical" evidence="8">
    <location>
        <begin position="218"/>
        <end position="240"/>
    </location>
</feature>
<protein>
    <recommendedName>
        <fullName evidence="11">Signal peptide peptidase</fullName>
    </recommendedName>
</protein>
<dbReference type="Pfam" id="PF06487">
    <property type="entry name" value="SAP18"/>
    <property type="match status" value="1"/>
</dbReference>
<evidence type="ECO:0000256" key="6">
    <source>
        <dbReference type="ARBA" id="ARBA00022989"/>
    </source>
</evidence>
<dbReference type="SMART" id="SM00730">
    <property type="entry name" value="PSN"/>
    <property type="match status" value="1"/>
</dbReference>
<dbReference type="Gene3D" id="3.10.20.550">
    <property type="entry name" value="ASAP complex, SAP18 subunit"/>
    <property type="match status" value="1"/>
</dbReference>
<proteinExistence type="inferred from homology"/>
<dbReference type="AlphaFoldDB" id="A0AAW1P8G2"/>
<name>A0AAW1P8G2_9CHLO</name>